<keyword evidence="1" id="KW-0472">Membrane</keyword>
<proteinExistence type="predicted"/>
<dbReference type="AlphaFoldDB" id="A0A366HNC0"/>
<accession>A0A366HNC0</accession>
<dbReference type="RefSeq" id="WP_113958917.1">
    <property type="nucleotide sequence ID" value="NZ_QNRR01000004.1"/>
</dbReference>
<sequence length="129" mass="14563">MSDAATPPFAWWRARRIRYNIGLVVAGILAFIAYAAVGFVMLPADAEFEITGLTILFQGFGYLFMIGVANVFYFIGPLSEFVIRPGDPESYRRTCFRLGFWFSVLLPFGIPVLLAVLAVLRSDYWRHSV</sequence>
<keyword evidence="1" id="KW-1133">Transmembrane helix</keyword>
<name>A0A366HNC0_9BACT</name>
<keyword evidence="1" id="KW-0812">Transmembrane</keyword>
<evidence type="ECO:0000313" key="3">
    <source>
        <dbReference type="Proteomes" id="UP000253426"/>
    </source>
</evidence>
<keyword evidence="3" id="KW-1185">Reference proteome</keyword>
<feature type="transmembrane region" description="Helical" evidence="1">
    <location>
        <begin position="62"/>
        <end position="83"/>
    </location>
</feature>
<comment type="caution">
    <text evidence="2">The sequence shown here is derived from an EMBL/GenBank/DDBJ whole genome shotgun (WGS) entry which is preliminary data.</text>
</comment>
<feature type="transmembrane region" description="Helical" evidence="1">
    <location>
        <begin position="95"/>
        <end position="120"/>
    </location>
</feature>
<dbReference type="EMBL" id="QNRR01000004">
    <property type="protein sequence ID" value="RBP44523.1"/>
    <property type="molecule type" value="Genomic_DNA"/>
</dbReference>
<evidence type="ECO:0000313" key="2">
    <source>
        <dbReference type="EMBL" id="RBP44523.1"/>
    </source>
</evidence>
<reference evidence="2 3" key="1">
    <citation type="submission" date="2018-06" db="EMBL/GenBank/DDBJ databases">
        <title>Genomic Encyclopedia of Type Strains, Phase IV (KMG-IV): sequencing the most valuable type-strain genomes for metagenomic binning, comparative biology and taxonomic classification.</title>
        <authorList>
            <person name="Goeker M."/>
        </authorList>
    </citation>
    <scope>NUCLEOTIDE SEQUENCE [LARGE SCALE GENOMIC DNA]</scope>
    <source>
        <strain evidence="2 3">DSM 25532</strain>
    </source>
</reference>
<dbReference type="Proteomes" id="UP000253426">
    <property type="component" value="Unassembled WGS sequence"/>
</dbReference>
<gene>
    <name evidence="2" type="ORF">DES53_104344</name>
</gene>
<organism evidence="2 3">
    <name type="scientific">Roseimicrobium gellanilyticum</name>
    <dbReference type="NCBI Taxonomy" id="748857"/>
    <lineage>
        <taxon>Bacteria</taxon>
        <taxon>Pseudomonadati</taxon>
        <taxon>Verrucomicrobiota</taxon>
        <taxon>Verrucomicrobiia</taxon>
        <taxon>Verrucomicrobiales</taxon>
        <taxon>Verrucomicrobiaceae</taxon>
        <taxon>Roseimicrobium</taxon>
    </lineage>
</organism>
<evidence type="ECO:0000256" key="1">
    <source>
        <dbReference type="SAM" id="Phobius"/>
    </source>
</evidence>
<dbReference type="OrthoDB" id="199317at2"/>
<protein>
    <submittedName>
        <fullName evidence="2">Uncharacterized protein</fullName>
    </submittedName>
</protein>
<feature type="transmembrane region" description="Helical" evidence="1">
    <location>
        <begin position="21"/>
        <end position="42"/>
    </location>
</feature>